<feature type="transmembrane region" description="Helical" evidence="1">
    <location>
        <begin position="367"/>
        <end position="387"/>
    </location>
</feature>
<accession>A0A365PUB3</accession>
<dbReference type="Proteomes" id="UP000252554">
    <property type="component" value="Unassembled WGS sequence"/>
</dbReference>
<dbReference type="InterPro" id="IPR029044">
    <property type="entry name" value="Nucleotide-diphossugar_trans"/>
</dbReference>
<dbReference type="Pfam" id="PF05157">
    <property type="entry name" value="MshEN"/>
    <property type="match status" value="1"/>
</dbReference>
<feature type="transmembrane region" description="Helical" evidence="1">
    <location>
        <begin position="15"/>
        <end position="36"/>
    </location>
</feature>
<evidence type="ECO:0000256" key="1">
    <source>
        <dbReference type="SAM" id="Phobius"/>
    </source>
</evidence>
<dbReference type="InterPro" id="IPR007831">
    <property type="entry name" value="T2SS_GspE_N"/>
</dbReference>
<dbReference type="InterPro" id="IPR037257">
    <property type="entry name" value="T2SS_E_N_sf"/>
</dbReference>
<name>A0A365PUB3_9GAMM</name>
<evidence type="ECO:0000313" key="5">
    <source>
        <dbReference type="EMBL" id="RBA58133.1"/>
    </source>
</evidence>
<dbReference type="AlphaFoldDB" id="A0A365PUB3"/>
<sequence length="728" mass="82029">MTPDYVYLLIEAVSYYLYALKWVTLVLASLMLVLGLDDLFIDLVYWGRTTWRNLGLFRRVERADESLLYSVPEKPLAIMVPAWREVGVVGAMAHLAASTLDYENYQIFVGTYPNDPETQADVDAVCMRYPNVHKVVCARPGPTSKADCLNNIIDAILRFENQAKLNFAGFILHDAEDVISPLELRLFNYLLPRKDLIQVPVYPYVKRWWNFTTGHYADEFAELHGKDVVVREALVGQVPSAGVGTCFSRRAVVALLEDGDGIAFDVQSLTEDYDIGFRLKNKGMTEIFARFSVRDERLSPLGERNIGVSKRSAGVICVREHFPETMETAIRQKARWITGIVYQGTRTLGWSSHPFLNYFLWRDRRGAISNAVGLLGSLVFVQLLLVWSVSLMLPDAWHFPSVLGDSAALHVLLVVNGVLLLNRLIQRCYFAGSFYGVMQGALAAPRTLWSNWVNFFANLRALKQVLAMGDSRRVAWDKTLHEFPALVDSPRREPIGRRLLSAGAITAEQLEEALISTRHRRIGRELLARGWIDSLQLAQALAAQADLEWIPLNPFTIDAQLIEQLPARLALRYSVLPIAELDGKLVIASERELSQVSLGAMSRQLGRKIICKIAPQGRVTVGLRYWYLRHTTDSSRELIEQLAERRNDPELIEQVCRHQVLLGDVIQEVGMLSSTLMAQALIDFEPEEESLGASLVRRGLVSEAVIQSALKEQRAEQRAGFELLMEHA</sequence>
<dbReference type="NCBIfam" id="NF011305">
    <property type="entry name" value="PRK14716.1-3"/>
    <property type="match status" value="1"/>
</dbReference>
<reference evidence="4 7" key="2">
    <citation type="submission" date="2021-06" db="EMBL/GenBank/DDBJ databases">
        <title>Microbial metabolic specificity influences pelagic lipid remineralization.</title>
        <authorList>
            <person name="Behrendt L."/>
            <person name="Hunter J.E."/>
            <person name="Alcolombri U."/>
            <person name="Smriga S."/>
            <person name="Mincer T."/>
            <person name="Lowenstein D.P."/>
            <person name="Peaudecerf F.J."/>
            <person name="Fernandez V.I."/>
            <person name="Fredricks H."/>
            <person name="Almblad H."/>
            <person name="Harrison J.J."/>
            <person name="Stocker R."/>
            <person name="Van Mooy B.A.S."/>
        </authorList>
    </citation>
    <scope>NUCLEOTIDE SEQUENCE [LARGE SCALE GENOMIC DNA]</scope>
    <source>
        <strain evidence="4 7">A252</strain>
    </source>
</reference>
<evidence type="ECO:0000313" key="4">
    <source>
        <dbReference type="EMBL" id="QWV18296.1"/>
    </source>
</evidence>
<keyword evidence="1" id="KW-0472">Membrane</keyword>
<keyword evidence="1" id="KW-1133">Transmembrane helix</keyword>
<keyword evidence="1" id="KW-0812">Transmembrane</keyword>
<dbReference type="GO" id="GO:0016740">
    <property type="term" value="F:transferase activity"/>
    <property type="evidence" value="ECO:0007669"/>
    <property type="project" value="UniProtKB-KW"/>
</dbReference>
<keyword evidence="5" id="KW-0808">Transferase</keyword>
<evidence type="ECO:0000259" key="3">
    <source>
        <dbReference type="Pfam" id="PF13632"/>
    </source>
</evidence>
<keyword evidence="7" id="KW-1185">Reference proteome</keyword>
<dbReference type="InterPro" id="IPR001173">
    <property type="entry name" value="Glyco_trans_2-like"/>
</dbReference>
<organism evidence="5 6">
    <name type="scientific">Stutzerimonas zhaodongensis</name>
    <dbReference type="NCBI Taxonomy" id="1176257"/>
    <lineage>
        <taxon>Bacteria</taxon>
        <taxon>Pseudomonadati</taxon>
        <taxon>Pseudomonadota</taxon>
        <taxon>Gammaproteobacteria</taxon>
        <taxon>Pseudomonadales</taxon>
        <taxon>Pseudomonadaceae</taxon>
        <taxon>Stutzerimonas</taxon>
    </lineage>
</organism>
<feature type="domain" description="Type II secretion system protein GspE N-terminal" evidence="2">
    <location>
        <begin position="546"/>
        <end position="627"/>
    </location>
</feature>
<dbReference type="EMBL" id="QNTV01000007">
    <property type="protein sequence ID" value="RBA58133.1"/>
    <property type="molecule type" value="Genomic_DNA"/>
</dbReference>
<feature type="transmembrane region" description="Helical" evidence="1">
    <location>
        <begin position="407"/>
        <end position="425"/>
    </location>
</feature>
<evidence type="ECO:0000259" key="2">
    <source>
        <dbReference type="Pfam" id="PF05157"/>
    </source>
</evidence>
<dbReference type="SUPFAM" id="SSF53448">
    <property type="entry name" value="Nucleotide-diphospho-sugar transferases"/>
    <property type="match status" value="1"/>
</dbReference>
<dbReference type="Pfam" id="PF13632">
    <property type="entry name" value="Glyco_trans_2_3"/>
    <property type="match status" value="1"/>
</dbReference>
<dbReference type="Gene3D" id="3.30.300.160">
    <property type="entry name" value="Type II secretion system, protein E, N-terminal domain"/>
    <property type="match status" value="1"/>
</dbReference>
<reference evidence="5 6" key="1">
    <citation type="submission" date="2018-06" db="EMBL/GenBank/DDBJ databases">
        <title>Whole genome sequencing of four bacterial strains from South Shetland trench revealing bio-synthetic gene clusters.</title>
        <authorList>
            <person name="Abdel-Mageed W.M."/>
            <person name="Lehri B."/>
            <person name="Jarmusch S.A."/>
            <person name="Miranda K."/>
            <person name="Goodfellow M."/>
            <person name="Jaspars M."/>
            <person name="Karlyshev A.V."/>
        </authorList>
    </citation>
    <scope>NUCLEOTIDE SEQUENCE [LARGE SCALE GENOMIC DNA]</scope>
    <source>
        <strain evidence="5 6">SST2</strain>
    </source>
</reference>
<evidence type="ECO:0000313" key="6">
    <source>
        <dbReference type="Proteomes" id="UP000252554"/>
    </source>
</evidence>
<dbReference type="SUPFAM" id="SSF160246">
    <property type="entry name" value="EspE N-terminal domain-like"/>
    <property type="match status" value="1"/>
</dbReference>
<dbReference type="RefSeq" id="WP_128120416.1">
    <property type="nucleotide sequence ID" value="NZ_CP076683.1"/>
</dbReference>
<dbReference type="NCBIfam" id="NF012033">
    <property type="entry name" value="PRK15489.1"/>
    <property type="match status" value="1"/>
</dbReference>
<gene>
    <name evidence="5" type="primary">nfrB</name>
    <name evidence="4" type="synonym">nrfB</name>
    <name evidence="5" type="ORF">DQ403_11535</name>
    <name evidence="4" type="ORF">KQ248_06385</name>
</gene>
<dbReference type="EMBL" id="CP076683">
    <property type="protein sequence ID" value="QWV18296.1"/>
    <property type="molecule type" value="Genomic_DNA"/>
</dbReference>
<evidence type="ECO:0000313" key="7">
    <source>
        <dbReference type="Proteomes" id="UP000683436"/>
    </source>
</evidence>
<feature type="domain" description="Glycosyltransferase 2-like" evidence="3">
    <location>
        <begin position="170"/>
        <end position="386"/>
    </location>
</feature>
<protein>
    <submittedName>
        <fullName evidence="5">Glycosyl transferase family protein</fullName>
    </submittedName>
    <submittedName>
        <fullName evidence="4">Phage adsorption protein NrfB</fullName>
    </submittedName>
</protein>
<proteinExistence type="predicted"/>
<dbReference type="Proteomes" id="UP000683436">
    <property type="component" value="Chromosome"/>
</dbReference>